<evidence type="ECO:0000313" key="2">
    <source>
        <dbReference type="EMBL" id="ACD38979.1"/>
    </source>
</evidence>
<name>B3G1R7_PSEAI</name>
<dbReference type="EMBL" id="EU595744">
    <property type="protein sequence ID" value="ACD38979.1"/>
    <property type="molecule type" value="Genomic_DNA"/>
</dbReference>
<proteinExistence type="predicted"/>
<feature type="region of interest" description="Disordered" evidence="1">
    <location>
        <begin position="167"/>
        <end position="192"/>
    </location>
</feature>
<reference evidence="2" key="1">
    <citation type="journal article" date="2008" name="Genomics">
        <title>Large-insert genome analysis technology detects structural variation in Pseudomonas aeruginosa clinical strains from cystic fibrosis patients.</title>
        <authorList>
            <person name="Hayden H.S."/>
            <person name="Gillett W."/>
            <person name="Saenphimmachak C."/>
            <person name="Lim R."/>
            <person name="Zhou Y."/>
            <person name="Jacobs M.A."/>
            <person name="Chang J."/>
            <person name="Rohmer L."/>
            <person name="D'Argenio D.A."/>
            <person name="Palmieri A."/>
            <person name="Levy R."/>
            <person name="Haugen E."/>
            <person name="Wong G.K."/>
            <person name="Brittnacher M.J."/>
            <person name="Burns J.L."/>
            <person name="Miller S.I."/>
            <person name="Olson M.V."/>
            <person name="Kaul R."/>
        </authorList>
    </citation>
    <scope>NUCLEOTIDE SEQUENCE</scope>
    <source>
        <strain evidence="2">PACS458</strain>
    </source>
</reference>
<evidence type="ECO:0000256" key="1">
    <source>
        <dbReference type="SAM" id="MobiDB-lite"/>
    </source>
</evidence>
<protein>
    <submittedName>
        <fullName evidence="2">Uncharacterized protein</fullName>
    </submittedName>
</protein>
<gene>
    <name evidence="2" type="ORF">PACL_0191</name>
</gene>
<dbReference type="AlphaFoldDB" id="B3G1R7"/>
<sequence>MASITWVVTVRVTGRESYLGVEPPRLRRDLSGFWAHSAASAALAPTGLRLWTIFVKQSDFRWLAPVGKTTLRWTSVVFHRRLLCQSLLIRLGPLKRGGFAASFQWTRAEELHVELWVTSQLAWEVVRRATRSSWHCDDLPPDFSTTSNLVESVFRAGDGSEKAFYRRADSRPPQAGGGRCAGEGTVSPTRLQ</sequence>
<accession>B3G1R7</accession>
<organism evidence="2">
    <name type="scientific">Pseudomonas aeruginosa</name>
    <dbReference type="NCBI Taxonomy" id="287"/>
    <lineage>
        <taxon>Bacteria</taxon>
        <taxon>Pseudomonadati</taxon>
        <taxon>Pseudomonadota</taxon>
        <taxon>Gammaproteobacteria</taxon>
        <taxon>Pseudomonadales</taxon>
        <taxon>Pseudomonadaceae</taxon>
        <taxon>Pseudomonas</taxon>
    </lineage>
</organism>